<proteinExistence type="predicted"/>
<protein>
    <submittedName>
        <fullName evidence="3">Uncharacterized protein</fullName>
    </submittedName>
</protein>
<keyword evidence="2" id="KW-1185">Reference proteome</keyword>
<feature type="transmembrane region" description="Helical" evidence="1">
    <location>
        <begin position="36"/>
        <end position="62"/>
    </location>
</feature>
<evidence type="ECO:0000313" key="2">
    <source>
        <dbReference type="Proteomes" id="UP000050741"/>
    </source>
</evidence>
<keyword evidence="1" id="KW-0472">Membrane</keyword>
<reference evidence="3" key="3">
    <citation type="submission" date="2016-06" db="UniProtKB">
        <authorList>
            <consortium name="WormBaseParasite"/>
        </authorList>
    </citation>
    <scope>IDENTIFICATION</scope>
</reference>
<organism evidence="2 3">
    <name type="scientific">Globodera pallida</name>
    <name type="common">Potato cyst nematode worm</name>
    <name type="synonym">Heterodera pallida</name>
    <dbReference type="NCBI Taxonomy" id="36090"/>
    <lineage>
        <taxon>Eukaryota</taxon>
        <taxon>Metazoa</taxon>
        <taxon>Ecdysozoa</taxon>
        <taxon>Nematoda</taxon>
        <taxon>Chromadorea</taxon>
        <taxon>Rhabditida</taxon>
        <taxon>Tylenchina</taxon>
        <taxon>Tylenchomorpha</taxon>
        <taxon>Tylenchoidea</taxon>
        <taxon>Heteroderidae</taxon>
        <taxon>Heteroderinae</taxon>
        <taxon>Globodera</taxon>
    </lineage>
</organism>
<dbReference type="Proteomes" id="UP000050741">
    <property type="component" value="Unassembled WGS sequence"/>
</dbReference>
<name>A0A183CQA2_GLOPA</name>
<evidence type="ECO:0000313" key="3">
    <source>
        <dbReference type="WBParaSite" id="GPLIN_001506000"/>
    </source>
</evidence>
<reference evidence="2" key="1">
    <citation type="submission" date="2013-12" db="EMBL/GenBank/DDBJ databases">
        <authorList>
            <person name="Aslett M."/>
        </authorList>
    </citation>
    <scope>NUCLEOTIDE SEQUENCE [LARGE SCALE GENOMIC DNA]</scope>
    <source>
        <strain evidence="2">Lindley</strain>
    </source>
</reference>
<dbReference type="AlphaFoldDB" id="A0A183CQA2"/>
<reference evidence="2" key="2">
    <citation type="submission" date="2014-05" db="EMBL/GenBank/DDBJ databases">
        <title>The genome and life-stage specific transcriptomes of Globodera pallida elucidate key aspects of plant parasitism by a cyst nematode.</title>
        <authorList>
            <person name="Cotton J.A."/>
            <person name="Lilley C.J."/>
            <person name="Jones L.M."/>
            <person name="Kikuchi T."/>
            <person name="Reid A.J."/>
            <person name="Thorpe P."/>
            <person name="Tsai I.J."/>
            <person name="Beasley H."/>
            <person name="Blok V."/>
            <person name="Cock P.J.A."/>
            <person name="Van den Akker S.E."/>
            <person name="Holroyd N."/>
            <person name="Hunt M."/>
            <person name="Mantelin S."/>
            <person name="Naghra H."/>
            <person name="Pain A."/>
            <person name="Palomares-Rius J.E."/>
            <person name="Zarowiecki M."/>
            <person name="Berriman M."/>
            <person name="Jones J.T."/>
            <person name="Urwin P.E."/>
        </authorList>
    </citation>
    <scope>NUCLEOTIDE SEQUENCE [LARGE SCALE GENOMIC DNA]</scope>
    <source>
        <strain evidence="2">Lindley</strain>
    </source>
</reference>
<accession>A0A183CQA2</accession>
<keyword evidence="1" id="KW-1133">Transmembrane helix</keyword>
<sequence length="109" mass="11709">MSATTLFNLSTAPFACGRYFEPIVCGVPGPAPPFPLVPFVLLLSAFFLSVLLCILLLLVVWCCRPCTGCSVRAFPLCSRRASVDLCDAWGKKDGLEQMGTVGPVRISIV</sequence>
<dbReference type="WBParaSite" id="GPLIN_001506000">
    <property type="protein sequence ID" value="GPLIN_001506000"/>
    <property type="gene ID" value="GPLIN_001506000"/>
</dbReference>
<evidence type="ECO:0000256" key="1">
    <source>
        <dbReference type="SAM" id="Phobius"/>
    </source>
</evidence>
<keyword evidence="1" id="KW-0812">Transmembrane</keyword>